<reference evidence="1" key="1">
    <citation type="journal article" date="2014" name="Front. Microbiol.">
        <title>High frequency of phylogenetically diverse reductive dehalogenase-homologous genes in deep subseafloor sedimentary metagenomes.</title>
        <authorList>
            <person name="Kawai M."/>
            <person name="Futagami T."/>
            <person name="Toyoda A."/>
            <person name="Takaki Y."/>
            <person name="Nishi S."/>
            <person name="Hori S."/>
            <person name="Arai W."/>
            <person name="Tsubouchi T."/>
            <person name="Morono Y."/>
            <person name="Uchiyama I."/>
            <person name="Ito T."/>
            <person name="Fujiyama A."/>
            <person name="Inagaki F."/>
            <person name="Takami H."/>
        </authorList>
    </citation>
    <scope>NUCLEOTIDE SEQUENCE</scope>
    <source>
        <strain evidence="1">Expedition CK06-06</strain>
    </source>
</reference>
<name>X0UYP1_9ZZZZ</name>
<proteinExistence type="predicted"/>
<dbReference type="EMBL" id="BARS01029420">
    <property type="protein sequence ID" value="GAG04302.1"/>
    <property type="molecule type" value="Genomic_DNA"/>
</dbReference>
<protein>
    <submittedName>
        <fullName evidence="1">Uncharacterized protein</fullName>
    </submittedName>
</protein>
<feature type="non-terminal residue" evidence="1">
    <location>
        <position position="1"/>
    </location>
</feature>
<gene>
    <name evidence="1" type="ORF">S01H1_45983</name>
</gene>
<accession>X0UYP1</accession>
<evidence type="ECO:0000313" key="1">
    <source>
        <dbReference type="EMBL" id="GAG04302.1"/>
    </source>
</evidence>
<sequence length="264" mass="30428">TVIYHLKQFCPDGKEVSAEETKELGMELLSQLRRMGLNPTRLVSPISIYDECVLKRMLVPIASHVPPEAVEALDYSMQGMNREWRSAYQLGYWEQAFDYDLTAAYPSLIAQLRDIRYAKWHKSAQEEKCDWGIMKGMVTIDADISPIVCEDNTLRAGTWEEYLTTEDIQFIREYGIGDFKIIDGWFMNYGIKDCFPFEVAMNRLFGMRATNQFVTRISKSISVGLGGKFGEIKTDGTYGDYFNPIYRLMVTSRARLKVAKFIYD</sequence>
<dbReference type="AlphaFoldDB" id="X0UYP1"/>
<comment type="caution">
    <text evidence="1">The sequence shown here is derived from an EMBL/GenBank/DDBJ whole genome shotgun (WGS) entry which is preliminary data.</text>
</comment>
<organism evidence="1">
    <name type="scientific">marine sediment metagenome</name>
    <dbReference type="NCBI Taxonomy" id="412755"/>
    <lineage>
        <taxon>unclassified sequences</taxon>
        <taxon>metagenomes</taxon>
        <taxon>ecological metagenomes</taxon>
    </lineage>
</organism>
<feature type="non-terminal residue" evidence="1">
    <location>
        <position position="264"/>
    </location>
</feature>